<dbReference type="Proteomes" id="UP001178507">
    <property type="component" value="Unassembled WGS sequence"/>
</dbReference>
<accession>A0AA36IIR2</accession>
<reference evidence="2" key="1">
    <citation type="submission" date="2023-08" db="EMBL/GenBank/DDBJ databases">
        <authorList>
            <person name="Chen Y."/>
            <person name="Shah S."/>
            <person name="Dougan E. K."/>
            <person name="Thang M."/>
            <person name="Chan C."/>
        </authorList>
    </citation>
    <scope>NUCLEOTIDE SEQUENCE</scope>
</reference>
<protein>
    <submittedName>
        <fullName evidence="2">Uncharacterized protein</fullName>
    </submittedName>
</protein>
<comment type="caution">
    <text evidence="2">The sequence shown here is derived from an EMBL/GenBank/DDBJ whole genome shotgun (WGS) entry which is preliminary data.</text>
</comment>
<dbReference type="AlphaFoldDB" id="A0AA36IIR2"/>
<keyword evidence="3" id="KW-1185">Reference proteome</keyword>
<evidence type="ECO:0000313" key="3">
    <source>
        <dbReference type="Proteomes" id="UP001178507"/>
    </source>
</evidence>
<name>A0AA36IIR2_9DINO</name>
<gene>
    <name evidence="2" type="ORF">EVOR1521_LOCUS13566</name>
</gene>
<dbReference type="EMBL" id="CAUJNA010001531">
    <property type="protein sequence ID" value="CAJ1387496.1"/>
    <property type="molecule type" value="Genomic_DNA"/>
</dbReference>
<proteinExistence type="predicted"/>
<sequence length="128" mass="13927">MEVLVSEHLGIPDDCIVSIRCGGTRRQAPMDVARRQALKFPCNLDALNEPLKIDVLQPVATARLVLHPQQDSYLMGLANQPDMSIGLSVMSSTQGKPSQDGARNPAPSARDYLEVMGFSSMFKVCSQP</sequence>
<feature type="region of interest" description="Disordered" evidence="1">
    <location>
        <begin position="88"/>
        <end position="108"/>
    </location>
</feature>
<evidence type="ECO:0000256" key="1">
    <source>
        <dbReference type="SAM" id="MobiDB-lite"/>
    </source>
</evidence>
<organism evidence="2 3">
    <name type="scientific">Effrenium voratum</name>
    <dbReference type="NCBI Taxonomy" id="2562239"/>
    <lineage>
        <taxon>Eukaryota</taxon>
        <taxon>Sar</taxon>
        <taxon>Alveolata</taxon>
        <taxon>Dinophyceae</taxon>
        <taxon>Suessiales</taxon>
        <taxon>Symbiodiniaceae</taxon>
        <taxon>Effrenium</taxon>
    </lineage>
</organism>
<evidence type="ECO:0000313" key="2">
    <source>
        <dbReference type="EMBL" id="CAJ1387496.1"/>
    </source>
</evidence>